<keyword evidence="3" id="KW-1185">Reference proteome</keyword>
<accession>A0A4Y2PCB5</accession>
<organism evidence="2 3">
    <name type="scientific">Araneus ventricosus</name>
    <name type="common">Orbweaver spider</name>
    <name type="synonym">Epeira ventricosa</name>
    <dbReference type="NCBI Taxonomy" id="182803"/>
    <lineage>
        <taxon>Eukaryota</taxon>
        <taxon>Metazoa</taxon>
        <taxon>Ecdysozoa</taxon>
        <taxon>Arthropoda</taxon>
        <taxon>Chelicerata</taxon>
        <taxon>Arachnida</taxon>
        <taxon>Araneae</taxon>
        <taxon>Araneomorphae</taxon>
        <taxon>Entelegynae</taxon>
        <taxon>Araneoidea</taxon>
        <taxon>Araneidae</taxon>
        <taxon>Araneus</taxon>
    </lineage>
</organism>
<dbReference type="EMBL" id="BGPR01010925">
    <property type="protein sequence ID" value="GBN48742.1"/>
    <property type="molecule type" value="Genomic_DNA"/>
</dbReference>
<sequence>MPRCPSGKVSSSRPEGPRFETDSTEEPSSLKGKSILVRVTLFSFSQSAPLLFPPTLISSDSGAKATKKVTQSEKGNIGMSPVYLPDDGARVLLWD</sequence>
<proteinExistence type="predicted"/>
<comment type="caution">
    <text evidence="2">The sequence shown here is derived from an EMBL/GenBank/DDBJ whole genome shotgun (WGS) entry which is preliminary data.</text>
</comment>
<evidence type="ECO:0000256" key="1">
    <source>
        <dbReference type="SAM" id="MobiDB-lite"/>
    </source>
</evidence>
<gene>
    <name evidence="2" type="ORF">AVEN_205741_1</name>
</gene>
<dbReference type="AlphaFoldDB" id="A0A4Y2PCB5"/>
<protein>
    <submittedName>
        <fullName evidence="2">Uncharacterized protein</fullName>
    </submittedName>
</protein>
<reference evidence="2 3" key="1">
    <citation type="journal article" date="2019" name="Sci. Rep.">
        <title>Orb-weaving spider Araneus ventricosus genome elucidates the spidroin gene catalogue.</title>
        <authorList>
            <person name="Kono N."/>
            <person name="Nakamura H."/>
            <person name="Ohtoshi R."/>
            <person name="Moran D.A.P."/>
            <person name="Shinohara A."/>
            <person name="Yoshida Y."/>
            <person name="Fujiwara M."/>
            <person name="Mori M."/>
            <person name="Tomita M."/>
            <person name="Arakawa K."/>
        </authorList>
    </citation>
    <scope>NUCLEOTIDE SEQUENCE [LARGE SCALE GENOMIC DNA]</scope>
</reference>
<evidence type="ECO:0000313" key="3">
    <source>
        <dbReference type="Proteomes" id="UP000499080"/>
    </source>
</evidence>
<dbReference type="Proteomes" id="UP000499080">
    <property type="component" value="Unassembled WGS sequence"/>
</dbReference>
<name>A0A4Y2PCB5_ARAVE</name>
<feature type="region of interest" description="Disordered" evidence="1">
    <location>
        <begin position="1"/>
        <end position="30"/>
    </location>
</feature>
<evidence type="ECO:0000313" key="2">
    <source>
        <dbReference type="EMBL" id="GBN48742.1"/>
    </source>
</evidence>